<dbReference type="AlphaFoldDB" id="A0A9X1JVJ0"/>
<evidence type="ECO:0000313" key="1">
    <source>
        <dbReference type="EMBL" id="MBW2938029.1"/>
    </source>
</evidence>
<dbReference type="EMBL" id="JAHWDP010000003">
    <property type="protein sequence ID" value="MBW2938029.1"/>
    <property type="molecule type" value="Genomic_DNA"/>
</dbReference>
<comment type="caution">
    <text evidence="1">The sequence shown here is derived from an EMBL/GenBank/DDBJ whole genome shotgun (WGS) entry which is preliminary data.</text>
</comment>
<dbReference type="Proteomes" id="UP001138686">
    <property type="component" value="Unassembled WGS sequence"/>
</dbReference>
<dbReference type="RefSeq" id="WP_219052469.1">
    <property type="nucleotide sequence ID" value="NZ_JAHWDP010000003.1"/>
</dbReference>
<keyword evidence="2" id="KW-1185">Reference proteome</keyword>
<evidence type="ECO:0000313" key="2">
    <source>
        <dbReference type="Proteomes" id="UP001138686"/>
    </source>
</evidence>
<protein>
    <submittedName>
        <fullName evidence="1">Energy transducer TonB</fullName>
    </submittedName>
</protein>
<sequence>MKNQIVGLSFIVAILLSCQDKNDIKKEDLAVVTNDQVTNNTKTINKSKTKVFDDFIYEIGPRFSSIKKSEVENAKTINAFFSEEELEKMEAITSIKIIRVIDDKQSEIREVGTTKDLTKAQLNLLKNFEYDANFVVRADFKQRNEITGELENNYASPHLTIVPEKEATFVDGKDALKAFLKMSTEEVRKDADLEKFQAAKLYFTVSKDGTIKNVHLDRSCGYPEIDKKMIELITQIPGTWLPAENAKGEQVNQELVVSFGLLGC</sequence>
<accession>A0A9X1JVJ0</accession>
<proteinExistence type="predicted"/>
<gene>
    <name evidence="1" type="ORF">KXJ69_07920</name>
</gene>
<dbReference type="PROSITE" id="PS51257">
    <property type="entry name" value="PROKAR_LIPOPROTEIN"/>
    <property type="match status" value="1"/>
</dbReference>
<name>A0A9X1JVJ0_9FLAO</name>
<reference evidence="1" key="1">
    <citation type="submission" date="2021-07" db="EMBL/GenBank/DDBJ databases">
        <title>Aureisphaera sp. CAU 1614 isolated from sea sediment.</title>
        <authorList>
            <person name="Kim W."/>
        </authorList>
    </citation>
    <scope>NUCLEOTIDE SEQUENCE</scope>
    <source>
        <strain evidence="1">CAU 1614</strain>
    </source>
</reference>
<organism evidence="1 2">
    <name type="scientific">Halomarinibacterium sedimenti</name>
    <dbReference type="NCBI Taxonomy" id="2857106"/>
    <lineage>
        <taxon>Bacteria</taxon>
        <taxon>Pseudomonadati</taxon>
        <taxon>Bacteroidota</taxon>
        <taxon>Flavobacteriia</taxon>
        <taxon>Flavobacteriales</taxon>
        <taxon>Flavobacteriaceae</taxon>
        <taxon>Halomarinibacterium</taxon>
    </lineage>
</organism>